<feature type="transmembrane region" description="Helical" evidence="1">
    <location>
        <begin position="289"/>
        <end position="311"/>
    </location>
</feature>
<keyword evidence="4" id="KW-1185">Reference proteome</keyword>
<dbReference type="RefSeq" id="WP_098459817.1">
    <property type="nucleotide sequence ID" value="NZ_PDJC01000001.1"/>
</dbReference>
<dbReference type="OrthoDB" id="3725455at2"/>
<dbReference type="InterPro" id="IPR025902">
    <property type="entry name" value="LssY-like-C_dom"/>
</dbReference>
<dbReference type="Pfam" id="PF14067">
    <property type="entry name" value="LssY_C"/>
    <property type="match status" value="1"/>
</dbReference>
<dbReference type="EMBL" id="PDJC01000001">
    <property type="protein sequence ID" value="PFG16261.1"/>
    <property type="molecule type" value="Genomic_DNA"/>
</dbReference>
<keyword evidence="1" id="KW-0812">Transmembrane</keyword>
<feature type="transmembrane region" description="Helical" evidence="1">
    <location>
        <begin position="331"/>
        <end position="354"/>
    </location>
</feature>
<comment type="caution">
    <text evidence="3">The sequence shown here is derived from an EMBL/GenBank/DDBJ whole genome shotgun (WGS) entry which is preliminary data.</text>
</comment>
<evidence type="ECO:0000313" key="4">
    <source>
        <dbReference type="Proteomes" id="UP000226079"/>
    </source>
</evidence>
<feature type="transmembrane region" description="Helical" evidence="1">
    <location>
        <begin position="12"/>
        <end position="29"/>
    </location>
</feature>
<feature type="transmembrane region" description="Helical" evidence="1">
    <location>
        <begin position="392"/>
        <end position="413"/>
    </location>
</feature>
<evidence type="ECO:0000256" key="1">
    <source>
        <dbReference type="SAM" id="Phobius"/>
    </source>
</evidence>
<organism evidence="3 4">
    <name type="scientific">Propionicimonas paludicola</name>
    <dbReference type="NCBI Taxonomy" id="185243"/>
    <lineage>
        <taxon>Bacteria</taxon>
        <taxon>Bacillati</taxon>
        <taxon>Actinomycetota</taxon>
        <taxon>Actinomycetes</taxon>
        <taxon>Propionibacteriales</taxon>
        <taxon>Nocardioidaceae</taxon>
        <taxon>Propionicimonas</taxon>
    </lineage>
</organism>
<keyword evidence="1" id="KW-1133">Transmembrane helix</keyword>
<feature type="domain" description="LssY-like C-terminal" evidence="2">
    <location>
        <begin position="64"/>
        <end position="254"/>
    </location>
</feature>
<accession>A0A2A9CPZ2</accession>
<name>A0A2A9CPZ2_9ACTN</name>
<dbReference type="AlphaFoldDB" id="A0A2A9CPZ2"/>
<evidence type="ECO:0000313" key="3">
    <source>
        <dbReference type="EMBL" id="PFG16261.1"/>
    </source>
</evidence>
<dbReference type="Proteomes" id="UP000226079">
    <property type="component" value="Unassembled WGS sequence"/>
</dbReference>
<sequence>MAGKFAARIDGVLFMLAGAASVWFAYLTLQEGITPGWPMLLLVVFWALVAYLVLPRIHRILTRIYVPDYFIGRTRTSDGLLGDPVNLALVGSPEQLHRAMELAGWIRADDLTFGTGWRIVLNTFTRKSYPSAPVSPLFLFGRRQDFAYQQEVAGSPSKRHHVRFWKCPDGWLLPGGFAVGWLAAGTYDRSVGLSLFTLQVTHKIEMDIDREREHVIGTVRAAVPESSVQILEDFSTGYHSRNGGGDLVQTDGHLPIVDLSALPVPTQPGPAEPASTALVPVRRRAPGSVIFGVAATALQALAFLGLGLIFVAGKDVIATSTEAQGITQEVVLAFGVIALVAGLADLVLAVATLAGRNWARLLVCALSLVSVASTFVSRTLENEHGPMHADLIPLAASVLVLLALSSESARSFATSRRSARG</sequence>
<feature type="transmembrane region" description="Helical" evidence="1">
    <location>
        <begin position="35"/>
        <end position="54"/>
    </location>
</feature>
<reference evidence="3 4" key="1">
    <citation type="submission" date="2017-10" db="EMBL/GenBank/DDBJ databases">
        <title>Sequencing the genomes of 1000 actinobacteria strains.</title>
        <authorList>
            <person name="Klenk H.-P."/>
        </authorList>
    </citation>
    <scope>NUCLEOTIDE SEQUENCE [LARGE SCALE GENOMIC DNA]</scope>
    <source>
        <strain evidence="3 4">DSM 15597</strain>
    </source>
</reference>
<feature type="transmembrane region" description="Helical" evidence="1">
    <location>
        <begin position="361"/>
        <end position="380"/>
    </location>
</feature>
<gene>
    <name evidence="3" type="ORF">ATK74_0795</name>
</gene>
<evidence type="ECO:0000259" key="2">
    <source>
        <dbReference type="Pfam" id="PF14067"/>
    </source>
</evidence>
<protein>
    <submittedName>
        <fullName evidence="3">LssY-like putative type I secretion system component LssY</fullName>
    </submittedName>
</protein>
<proteinExistence type="predicted"/>
<keyword evidence="1" id="KW-0472">Membrane</keyword>